<dbReference type="InterPro" id="IPR007568">
    <property type="entry name" value="RTA1"/>
</dbReference>
<keyword evidence="4 6" id="KW-0472">Membrane</keyword>
<keyword evidence="3 6" id="KW-1133">Transmembrane helix</keyword>
<evidence type="ECO:0000313" key="8">
    <source>
        <dbReference type="Proteomes" id="UP000193144"/>
    </source>
</evidence>
<dbReference type="AlphaFoldDB" id="A0A1Y1ZML3"/>
<dbReference type="STRING" id="1231657.A0A1Y1ZML3"/>
<evidence type="ECO:0000256" key="6">
    <source>
        <dbReference type="SAM" id="Phobius"/>
    </source>
</evidence>
<feature type="region of interest" description="Disordered" evidence="5">
    <location>
        <begin position="199"/>
        <end position="226"/>
    </location>
</feature>
<evidence type="ECO:0000256" key="5">
    <source>
        <dbReference type="SAM" id="MobiDB-lite"/>
    </source>
</evidence>
<feature type="transmembrane region" description="Helical" evidence="6">
    <location>
        <begin position="271"/>
        <end position="291"/>
    </location>
</feature>
<protein>
    <submittedName>
        <fullName evidence="7">RTA1 like protein-domain-containing protein</fullName>
    </submittedName>
</protein>
<organism evidence="7 8">
    <name type="scientific">Clohesyomyces aquaticus</name>
    <dbReference type="NCBI Taxonomy" id="1231657"/>
    <lineage>
        <taxon>Eukaryota</taxon>
        <taxon>Fungi</taxon>
        <taxon>Dikarya</taxon>
        <taxon>Ascomycota</taxon>
        <taxon>Pezizomycotina</taxon>
        <taxon>Dothideomycetes</taxon>
        <taxon>Pleosporomycetidae</taxon>
        <taxon>Pleosporales</taxon>
        <taxon>Lindgomycetaceae</taxon>
        <taxon>Clohesyomyces</taxon>
    </lineage>
</organism>
<feature type="transmembrane region" description="Helical" evidence="6">
    <location>
        <begin position="238"/>
        <end position="259"/>
    </location>
</feature>
<dbReference type="PANTHER" id="PTHR31465">
    <property type="entry name" value="PROTEIN RTA1-RELATED"/>
    <property type="match status" value="1"/>
</dbReference>
<sequence length="330" mass="37145">MAASDIHPSLDDPNAWVPYRYIPSKPAAIVFVVAFSLTTFLHVFQLSRKRTWYFIPLVIGGIFELTGYIGRILSVNDVWALGPFIMQSLLLLVAPALFAASIYMVLGRIILLVDGEQYSLIRKRWLTKIFVLGDILSFCVQGGGGGIQAIGTLTSMNTGEKLIIVGLFLQLFFFGFFIVVAGLFHWRFVKANPDMRKQSGVSSQLETTSHRPRRLTGSSNSPLTETGVPELPWKRHIYVLYAASTLIMVRSVFRVIEYLMGNHGFLLRHEYFLYIFDAVLMFVVMVLFNVVHPSEVSASYRQRVAAEGDRGFDGDVELQGTRREYLGEGK</sequence>
<comment type="subcellular location">
    <subcellularLocation>
        <location evidence="1">Membrane</location>
        <topology evidence="1">Multi-pass membrane protein</topology>
    </subcellularLocation>
</comment>
<dbReference type="EMBL" id="MCFA01000065">
    <property type="protein sequence ID" value="ORY11055.1"/>
    <property type="molecule type" value="Genomic_DNA"/>
</dbReference>
<evidence type="ECO:0000256" key="2">
    <source>
        <dbReference type="ARBA" id="ARBA00022692"/>
    </source>
</evidence>
<proteinExistence type="predicted"/>
<name>A0A1Y1ZML3_9PLEO</name>
<evidence type="ECO:0000256" key="1">
    <source>
        <dbReference type="ARBA" id="ARBA00004141"/>
    </source>
</evidence>
<gene>
    <name evidence="7" type="ORF">BCR34DRAFT_601655</name>
</gene>
<keyword evidence="2 6" id="KW-0812">Transmembrane</keyword>
<dbReference type="GO" id="GO:0016020">
    <property type="term" value="C:membrane"/>
    <property type="evidence" value="ECO:0007669"/>
    <property type="project" value="UniProtKB-SubCell"/>
</dbReference>
<comment type="caution">
    <text evidence="7">The sequence shown here is derived from an EMBL/GenBank/DDBJ whole genome shotgun (WGS) entry which is preliminary data.</text>
</comment>
<evidence type="ECO:0000313" key="7">
    <source>
        <dbReference type="EMBL" id="ORY11055.1"/>
    </source>
</evidence>
<accession>A0A1Y1ZML3</accession>
<reference evidence="7 8" key="1">
    <citation type="submission" date="2016-07" db="EMBL/GenBank/DDBJ databases">
        <title>Pervasive Adenine N6-methylation of Active Genes in Fungi.</title>
        <authorList>
            <consortium name="DOE Joint Genome Institute"/>
            <person name="Mondo S.J."/>
            <person name="Dannebaum R.O."/>
            <person name="Kuo R.C."/>
            <person name="Labutti K."/>
            <person name="Haridas S."/>
            <person name="Kuo A."/>
            <person name="Salamov A."/>
            <person name="Ahrendt S.R."/>
            <person name="Lipzen A."/>
            <person name="Sullivan W."/>
            <person name="Andreopoulos W.B."/>
            <person name="Clum A."/>
            <person name="Lindquist E."/>
            <person name="Daum C."/>
            <person name="Ramamoorthy G.K."/>
            <person name="Gryganskyi A."/>
            <person name="Culley D."/>
            <person name="Magnuson J.K."/>
            <person name="James T.Y."/>
            <person name="O'Malley M.A."/>
            <person name="Stajich J.E."/>
            <person name="Spatafora J.W."/>
            <person name="Visel A."/>
            <person name="Grigoriev I.V."/>
        </authorList>
    </citation>
    <scope>NUCLEOTIDE SEQUENCE [LARGE SCALE GENOMIC DNA]</scope>
    <source>
        <strain evidence="7 8">CBS 115471</strain>
    </source>
</reference>
<evidence type="ECO:0000256" key="3">
    <source>
        <dbReference type="ARBA" id="ARBA00022989"/>
    </source>
</evidence>
<feature type="transmembrane region" description="Helical" evidence="6">
    <location>
        <begin position="162"/>
        <end position="186"/>
    </location>
</feature>
<feature type="transmembrane region" description="Helical" evidence="6">
    <location>
        <begin position="26"/>
        <end position="44"/>
    </location>
</feature>
<dbReference type="OrthoDB" id="3358017at2759"/>
<evidence type="ECO:0000256" key="4">
    <source>
        <dbReference type="ARBA" id="ARBA00023136"/>
    </source>
</evidence>
<dbReference type="Proteomes" id="UP000193144">
    <property type="component" value="Unassembled WGS sequence"/>
</dbReference>
<feature type="transmembrane region" description="Helical" evidence="6">
    <location>
        <begin position="51"/>
        <end position="69"/>
    </location>
</feature>
<dbReference type="Pfam" id="PF04479">
    <property type="entry name" value="RTA1"/>
    <property type="match status" value="1"/>
</dbReference>
<dbReference type="PANTHER" id="PTHR31465:SF1">
    <property type="entry name" value="PROTEIN RTA1-RELATED"/>
    <property type="match status" value="1"/>
</dbReference>
<keyword evidence="8" id="KW-1185">Reference proteome</keyword>
<feature type="transmembrane region" description="Helical" evidence="6">
    <location>
        <begin position="89"/>
        <end position="113"/>
    </location>
</feature>
<feature type="transmembrane region" description="Helical" evidence="6">
    <location>
        <begin position="125"/>
        <end position="150"/>
    </location>
</feature>